<gene>
    <name evidence="1" type="ORF">MCNS_33710</name>
</gene>
<sequence>MDNPTHSDVLVGAACDATVVVFVGAFVVLETVACGGCLDAHPAAATHAAAMTTMDLIAFDMGADLSRGWFGNRRYGDAR</sequence>
<proteinExistence type="predicted"/>
<dbReference type="AlphaFoldDB" id="A0A7I7YEU8"/>
<evidence type="ECO:0000313" key="2">
    <source>
        <dbReference type="Proteomes" id="UP000467385"/>
    </source>
</evidence>
<name>A0A7I7YEU8_9MYCO</name>
<evidence type="ECO:0000313" key="1">
    <source>
        <dbReference type="EMBL" id="BBZ40308.1"/>
    </source>
</evidence>
<dbReference type="EMBL" id="AP022613">
    <property type="protein sequence ID" value="BBZ40308.1"/>
    <property type="molecule type" value="Genomic_DNA"/>
</dbReference>
<protein>
    <submittedName>
        <fullName evidence="1">Uncharacterized protein</fullName>
    </submittedName>
</protein>
<keyword evidence="2" id="KW-1185">Reference proteome</keyword>
<accession>A0A7I7YEU8</accession>
<reference evidence="1 2" key="1">
    <citation type="journal article" date="2019" name="Emerg. Microbes Infect.">
        <title>Comprehensive subspecies identification of 175 nontuberculous mycobacteria species based on 7547 genomic profiles.</title>
        <authorList>
            <person name="Matsumoto Y."/>
            <person name="Kinjo T."/>
            <person name="Motooka D."/>
            <person name="Nabeya D."/>
            <person name="Jung N."/>
            <person name="Uechi K."/>
            <person name="Horii T."/>
            <person name="Iida T."/>
            <person name="Fujita J."/>
            <person name="Nakamura S."/>
        </authorList>
    </citation>
    <scope>NUCLEOTIDE SEQUENCE [LARGE SCALE GENOMIC DNA]</scope>
    <source>
        <strain evidence="1 2">JCM 14738</strain>
    </source>
</reference>
<dbReference type="Proteomes" id="UP000467385">
    <property type="component" value="Chromosome"/>
</dbReference>
<organism evidence="1 2">
    <name type="scientific">Mycobacterium conspicuum</name>
    <dbReference type="NCBI Taxonomy" id="44010"/>
    <lineage>
        <taxon>Bacteria</taxon>
        <taxon>Bacillati</taxon>
        <taxon>Actinomycetota</taxon>
        <taxon>Actinomycetes</taxon>
        <taxon>Mycobacteriales</taxon>
        <taxon>Mycobacteriaceae</taxon>
        <taxon>Mycobacterium</taxon>
    </lineage>
</organism>